<keyword evidence="9" id="KW-1185">Reference proteome</keyword>
<dbReference type="PANTHER" id="PTHR42911:SF1">
    <property type="entry name" value="MODULATOR OF FTSH PROTEASE HFLC"/>
    <property type="match status" value="1"/>
</dbReference>
<dbReference type="CDD" id="cd03405">
    <property type="entry name" value="SPFH_HflC"/>
    <property type="match status" value="1"/>
</dbReference>
<dbReference type="PANTHER" id="PTHR42911">
    <property type="entry name" value="MODULATOR OF FTSH PROTEASE HFLC"/>
    <property type="match status" value="1"/>
</dbReference>
<dbReference type="GO" id="GO:0006508">
    <property type="term" value="P:proteolysis"/>
    <property type="evidence" value="ECO:0007669"/>
    <property type="project" value="UniProtKB-KW"/>
</dbReference>
<dbReference type="EMBL" id="JACHXA010000011">
    <property type="protein sequence ID" value="MBB3066919.1"/>
    <property type="molecule type" value="Genomic_DNA"/>
</dbReference>
<comment type="subcellular location">
    <subcellularLocation>
        <location evidence="1">Membrane</location>
        <topology evidence="1">Single-pass membrane protein</topology>
    </subcellularLocation>
</comment>
<protein>
    <recommendedName>
        <fullName evidence="6">Protein HflC</fullName>
    </recommendedName>
</protein>
<evidence type="ECO:0000256" key="3">
    <source>
        <dbReference type="ARBA" id="ARBA00022692"/>
    </source>
</evidence>
<dbReference type="Pfam" id="PF01145">
    <property type="entry name" value="Band_7"/>
    <property type="match status" value="1"/>
</dbReference>
<dbReference type="Gene3D" id="3.30.479.30">
    <property type="entry name" value="Band 7 domain"/>
    <property type="match status" value="1"/>
</dbReference>
<evidence type="ECO:0000256" key="6">
    <source>
        <dbReference type="PIRNR" id="PIRNR005651"/>
    </source>
</evidence>
<keyword evidence="8" id="KW-0378">Hydrolase</keyword>
<accession>A0A839SXV8</accession>
<dbReference type="InterPro" id="IPR001107">
    <property type="entry name" value="Band_7"/>
</dbReference>
<gene>
    <name evidence="8" type="ORF">FHR98_003230</name>
</gene>
<comment type="function">
    <text evidence="6">HflC and HflK could regulate a protease.</text>
</comment>
<dbReference type="AlphaFoldDB" id="A0A839SXV8"/>
<sequence>MKGKLPLILGVIVVLLGILGSSALFVVDETKQVIVLQFGDPKRTISEPGLNVKVPFIQNVIYYEKRVLNFDPPVERVILADQKPLNVNSYARYRISNPLRFYQTVTTEQGLSRQLGQIINSSVRSVLGNVNLASVLSEERTKIMAEIRTKVNTQAGRFGIDVVDVRIGRADLPDETSKSVFARMQSEREREAAEFRAEGFEQAQRIRATADREATVIRAEAKRESDILRGQGDALRTTTLANAYSTDPEFFRFFRTMEAYKQSLQGTNSYLVLDPKQMEFFNFFGTSEEGVPAGQ</sequence>
<dbReference type="Proteomes" id="UP000581135">
    <property type="component" value="Unassembled WGS sequence"/>
</dbReference>
<dbReference type="InterPro" id="IPR036013">
    <property type="entry name" value="Band_7/SPFH_dom_sf"/>
</dbReference>
<evidence type="ECO:0000313" key="9">
    <source>
        <dbReference type="Proteomes" id="UP000581135"/>
    </source>
</evidence>
<dbReference type="GO" id="GO:0016020">
    <property type="term" value="C:membrane"/>
    <property type="evidence" value="ECO:0007669"/>
    <property type="project" value="UniProtKB-SubCell"/>
</dbReference>
<dbReference type="RefSeq" id="WP_183417740.1">
    <property type="nucleotide sequence ID" value="NZ_JACHXA010000011.1"/>
</dbReference>
<name>A0A839SXV8_9PROT</name>
<organism evidence="8 9">
    <name type="scientific">Limibacillus halophilus</name>
    <dbReference type="NCBI Taxonomy" id="1579333"/>
    <lineage>
        <taxon>Bacteria</taxon>
        <taxon>Pseudomonadati</taxon>
        <taxon>Pseudomonadota</taxon>
        <taxon>Alphaproteobacteria</taxon>
        <taxon>Rhodospirillales</taxon>
        <taxon>Rhodovibrionaceae</taxon>
        <taxon>Limibacillus</taxon>
    </lineage>
</organism>
<evidence type="ECO:0000256" key="4">
    <source>
        <dbReference type="ARBA" id="ARBA00022989"/>
    </source>
</evidence>
<keyword evidence="3" id="KW-0812">Transmembrane</keyword>
<comment type="similarity">
    <text evidence="2 6">Belongs to the band 7/mec-2 family. HflC subfamily.</text>
</comment>
<dbReference type="SMART" id="SM00244">
    <property type="entry name" value="PHB"/>
    <property type="match status" value="1"/>
</dbReference>
<dbReference type="PIRSF" id="PIRSF005651">
    <property type="entry name" value="HflC"/>
    <property type="match status" value="1"/>
</dbReference>
<dbReference type="SUPFAM" id="SSF117892">
    <property type="entry name" value="Band 7/SPFH domain"/>
    <property type="match status" value="1"/>
</dbReference>
<reference evidence="8 9" key="1">
    <citation type="submission" date="2020-08" db="EMBL/GenBank/DDBJ databases">
        <title>Genomic Encyclopedia of Type Strains, Phase III (KMG-III): the genomes of soil and plant-associated and newly described type strains.</title>
        <authorList>
            <person name="Whitman W."/>
        </authorList>
    </citation>
    <scope>NUCLEOTIDE SEQUENCE [LARGE SCALE GENOMIC DNA]</scope>
    <source>
        <strain evidence="8 9">CECT 8803</strain>
    </source>
</reference>
<proteinExistence type="inferred from homology"/>
<feature type="domain" description="Band 7" evidence="7">
    <location>
        <begin position="22"/>
        <end position="184"/>
    </location>
</feature>
<evidence type="ECO:0000256" key="2">
    <source>
        <dbReference type="ARBA" id="ARBA00007862"/>
    </source>
</evidence>
<comment type="caution">
    <text evidence="8">The sequence shown here is derived from an EMBL/GenBank/DDBJ whole genome shotgun (WGS) entry which is preliminary data.</text>
</comment>
<keyword evidence="8" id="KW-0645">Protease</keyword>
<evidence type="ECO:0000313" key="8">
    <source>
        <dbReference type="EMBL" id="MBB3066919.1"/>
    </source>
</evidence>
<keyword evidence="5" id="KW-0472">Membrane</keyword>
<dbReference type="InterPro" id="IPR010200">
    <property type="entry name" value="HflC"/>
</dbReference>
<evidence type="ECO:0000259" key="7">
    <source>
        <dbReference type="SMART" id="SM00244"/>
    </source>
</evidence>
<keyword evidence="4" id="KW-1133">Transmembrane helix</keyword>
<evidence type="ECO:0000256" key="5">
    <source>
        <dbReference type="ARBA" id="ARBA00023136"/>
    </source>
</evidence>
<evidence type="ECO:0000256" key="1">
    <source>
        <dbReference type="ARBA" id="ARBA00004167"/>
    </source>
</evidence>
<dbReference type="GO" id="GO:0008233">
    <property type="term" value="F:peptidase activity"/>
    <property type="evidence" value="ECO:0007669"/>
    <property type="project" value="UniProtKB-KW"/>
</dbReference>